<sequence>MGKSELHEEAVRSCARDADTEYIKVTSHRPNQWGSQNSTVVVHSELAKQMIKLGFIKIGWTPCRVRARIDIARCYRCLHFGHDSSECKGEDKSTCPYRHRQVLPVLAFRS</sequence>
<comment type="caution">
    <text evidence="1">The sequence shown here is derived from an EMBL/GenBank/DDBJ whole genome shotgun (WGS) entry which is preliminary data.</text>
</comment>
<proteinExistence type="predicted"/>
<keyword evidence="2" id="KW-1185">Reference proteome</keyword>
<organism evidence="1 2">
    <name type="scientific">Popillia japonica</name>
    <name type="common">Japanese beetle</name>
    <dbReference type="NCBI Taxonomy" id="7064"/>
    <lineage>
        <taxon>Eukaryota</taxon>
        <taxon>Metazoa</taxon>
        <taxon>Ecdysozoa</taxon>
        <taxon>Arthropoda</taxon>
        <taxon>Hexapoda</taxon>
        <taxon>Insecta</taxon>
        <taxon>Pterygota</taxon>
        <taxon>Neoptera</taxon>
        <taxon>Endopterygota</taxon>
        <taxon>Coleoptera</taxon>
        <taxon>Polyphaga</taxon>
        <taxon>Scarabaeiformia</taxon>
        <taxon>Scarabaeidae</taxon>
        <taxon>Rutelinae</taxon>
        <taxon>Popillia</taxon>
    </lineage>
</organism>
<evidence type="ECO:0008006" key="3">
    <source>
        <dbReference type="Google" id="ProtNLM"/>
    </source>
</evidence>
<gene>
    <name evidence="1" type="ORF">QE152_g35165</name>
</gene>
<name>A0AAW1IRQ9_POPJA</name>
<reference evidence="1 2" key="1">
    <citation type="journal article" date="2024" name="BMC Genomics">
        <title>De novo assembly and annotation of Popillia japonica's genome with initial clues to its potential as an invasive pest.</title>
        <authorList>
            <person name="Cucini C."/>
            <person name="Boschi S."/>
            <person name="Funari R."/>
            <person name="Cardaioli E."/>
            <person name="Iannotti N."/>
            <person name="Marturano G."/>
            <person name="Paoli F."/>
            <person name="Bruttini M."/>
            <person name="Carapelli A."/>
            <person name="Frati F."/>
            <person name="Nardi F."/>
        </authorList>
    </citation>
    <scope>NUCLEOTIDE SEQUENCE [LARGE SCALE GENOMIC DNA]</scope>
    <source>
        <strain evidence="1">DMR45628</strain>
    </source>
</reference>
<dbReference type="AlphaFoldDB" id="A0AAW1IRQ9"/>
<evidence type="ECO:0000313" key="1">
    <source>
        <dbReference type="EMBL" id="KAK9692447.1"/>
    </source>
</evidence>
<dbReference type="EMBL" id="JASPKY010000582">
    <property type="protein sequence ID" value="KAK9692447.1"/>
    <property type="molecule type" value="Genomic_DNA"/>
</dbReference>
<dbReference type="Proteomes" id="UP001458880">
    <property type="component" value="Unassembled WGS sequence"/>
</dbReference>
<accession>A0AAW1IRQ9</accession>
<evidence type="ECO:0000313" key="2">
    <source>
        <dbReference type="Proteomes" id="UP001458880"/>
    </source>
</evidence>
<protein>
    <recommendedName>
        <fullName evidence="3">CCHC-type domain-containing protein</fullName>
    </recommendedName>
</protein>